<reference evidence="2 3" key="1">
    <citation type="submission" date="2019-01" db="EMBL/GenBank/DDBJ databases">
        <authorList>
            <consortium name="Pathogen Informatics"/>
        </authorList>
    </citation>
    <scope>NUCLEOTIDE SEQUENCE [LARGE SCALE GENOMIC DNA]</scope>
    <source>
        <strain evidence="2 3">NCTC10181</strain>
    </source>
</reference>
<keyword evidence="1" id="KW-0175">Coiled coil</keyword>
<keyword evidence="3" id="KW-1185">Reference proteome</keyword>
<accession>A0A449B144</accession>
<feature type="coiled-coil region" evidence="1">
    <location>
        <begin position="6"/>
        <end position="40"/>
    </location>
</feature>
<evidence type="ECO:0000313" key="2">
    <source>
        <dbReference type="EMBL" id="VEU74283.1"/>
    </source>
</evidence>
<dbReference type="Proteomes" id="UP000290985">
    <property type="component" value="Chromosome"/>
</dbReference>
<evidence type="ECO:0000256" key="1">
    <source>
        <dbReference type="SAM" id="Coils"/>
    </source>
</evidence>
<dbReference type="KEGG" id="mcit:NCTC10181_00118"/>
<name>A0A449B144_9BACT</name>
<proteinExistence type="predicted"/>
<protein>
    <submittedName>
        <fullName evidence="2">Uncharacterized protein</fullName>
    </submittedName>
</protein>
<evidence type="ECO:0000313" key="3">
    <source>
        <dbReference type="Proteomes" id="UP000290985"/>
    </source>
</evidence>
<dbReference type="EMBL" id="LR215036">
    <property type="protein sequence ID" value="VEU74283.1"/>
    <property type="molecule type" value="Genomic_DNA"/>
</dbReference>
<sequence length="64" mass="7976">MQKDFFEKLKAEYLKALREKEKIEKRKEKLKSELDQIDKEYIYWNKLTKKIDNFANGYNEQKEE</sequence>
<gene>
    <name evidence="2" type="ORF">NCTC10181_00118</name>
</gene>
<dbReference type="AlphaFoldDB" id="A0A449B144"/>
<organism evidence="2 3">
    <name type="scientific">Mycoplasmopsis citelli</name>
    <dbReference type="NCBI Taxonomy" id="171281"/>
    <lineage>
        <taxon>Bacteria</taxon>
        <taxon>Bacillati</taxon>
        <taxon>Mycoplasmatota</taxon>
        <taxon>Mycoplasmoidales</taxon>
        <taxon>Metamycoplasmataceae</taxon>
        <taxon>Mycoplasmopsis</taxon>
    </lineage>
</organism>
<dbReference type="RefSeq" id="WP_129725127.1">
    <property type="nucleotide sequence ID" value="NZ_LR215036.1"/>
</dbReference>